<feature type="transmembrane region" description="Helical" evidence="7">
    <location>
        <begin position="206"/>
        <end position="225"/>
    </location>
</feature>
<comment type="subcellular location">
    <subcellularLocation>
        <location evidence="1">Membrane</location>
        <topology evidence="1">Multi-pass membrane protein</topology>
    </subcellularLocation>
</comment>
<feature type="compositionally biased region" description="Low complexity" evidence="6">
    <location>
        <begin position="389"/>
        <end position="408"/>
    </location>
</feature>
<dbReference type="PANTHER" id="PTHR21716">
    <property type="entry name" value="TRANSMEMBRANE PROTEIN"/>
    <property type="match status" value="1"/>
</dbReference>
<evidence type="ECO:0000256" key="4">
    <source>
        <dbReference type="ARBA" id="ARBA00022989"/>
    </source>
</evidence>
<feature type="transmembrane region" description="Helical" evidence="7">
    <location>
        <begin position="245"/>
        <end position="267"/>
    </location>
</feature>
<feature type="transmembrane region" description="Helical" evidence="7">
    <location>
        <begin position="15"/>
        <end position="46"/>
    </location>
</feature>
<evidence type="ECO:0000256" key="5">
    <source>
        <dbReference type="ARBA" id="ARBA00023136"/>
    </source>
</evidence>
<organism evidence="8 9">
    <name type="scientific">Halomicrobium zhouii</name>
    <dbReference type="NCBI Taxonomy" id="767519"/>
    <lineage>
        <taxon>Archaea</taxon>
        <taxon>Methanobacteriati</taxon>
        <taxon>Methanobacteriota</taxon>
        <taxon>Stenosarchaea group</taxon>
        <taxon>Halobacteria</taxon>
        <taxon>Halobacteriales</taxon>
        <taxon>Haloarculaceae</taxon>
        <taxon>Halomicrobium</taxon>
    </lineage>
</organism>
<comment type="similarity">
    <text evidence="2">Belongs to the autoinducer-2 exporter (AI-2E) (TC 2.A.86) family.</text>
</comment>
<feature type="transmembrane region" description="Helical" evidence="7">
    <location>
        <begin position="147"/>
        <end position="172"/>
    </location>
</feature>
<dbReference type="STRING" id="767519.SAMN05216559_3373"/>
<dbReference type="AlphaFoldDB" id="A0A1I6LY32"/>
<feature type="transmembrane region" description="Helical" evidence="7">
    <location>
        <begin position="317"/>
        <end position="343"/>
    </location>
</feature>
<accession>A0A1I6LY32</accession>
<dbReference type="Pfam" id="PF01594">
    <property type="entry name" value="AI-2E_transport"/>
    <property type="match status" value="1"/>
</dbReference>
<sequence>MVQFELDINWPRTVWIVFGLVLAGAVVFVLHSFVGTFVFGLFLYYATRRLHRKVRRRVRPASLAAGVSLTLLALPALVLLYYTAAIALEELARATDRLNDVETQAQIGPYLDVVEPYLELSAVVQDPTAVLTDAGGLGALSETLTAALGYIGIVGTGLLHLFVMCALAFYLLRDGPQLARWGTTFTDRRGVLDHYFREVDRSLDKVFYGNILNAVITGTVGAIAFSLLNLAPAPFNVPYPALTGLLAGIASLIPIVGMKLVYVPLAIYLAGLAAVNGEGWWFVGLFVAVAFAVVDVIPDLVVRPYVSGGSLHVGALMFAYILGPLLFGWYGIFLGPMLLVLVVHFVRIVLPELLTGTPIEPYSVDPTHVVDGTVDDPGPASSGSADVSPPGAAAGDGMPADDAGPATD</sequence>
<gene>
    <name evidence="8" type="ORF">SAMN05216559_3373</name>
</gene>
<dbReference type="PANTHER" id="PTHR21716:SF4">
    <property type="entry name" value="TRANSMEMBRANE PROTEIN 245"/>
    <property type="match status" value="1"/>
</dbReference>
<evidence type="ECO:0000256" key="6">
    <source>
        <dbReference type="SAM" id="MobiDB-lite"/>
    </source>
</evidence>
<evidence type="ECO:0000256" key="7">
    <source>
        <dbReference type="SAM" id="Phobius"/>
    </source>
</evidence>
<dbReference type="EMBL" id="FOZK01000003">
    <property type="protein sequence ID" value="SFS08192.1"/>
    <property type="molecule type" value="Genomic_DNA"/>
</dbReference>
<feature type="transmembrane region" description="Helical" evidence="7">
    <location>
        <begin position="279"/>
        <end position="297"/>
    </location>
</feature>
<evidence type="ECO:0000256" key="3">
    <source>
        <dbReference type="ARBA" id="ARBA00022692"/>
    </source>
</evidence>
<dbReference type="OrthoDB" id="282734at2157"/>
<protein>
    <submittedName>
        <fullName evidence="8">Predicted PurR-regulated permease PerM</fullName>
    </submittedName>
</protein>
<evidence type="ECO:0000313" key="9">
    <source>
        <dbReference type="Proteomes" id="UP000199062"/>
    </source>
</evidence>
<reference evidence="8 9" key="1">
    <citation type="submission" date="2016-10" db="EMBL/GenBank/DDBJ databases">
        <authorList>
            <person name="de Groot N.N."/>
        </authorList>
    </citation>
    <scope>NUCLEOTIDE SEQUENCE [LARGE SCALE GENOMIC DNA]</scope>
    <source>
        <strain evidence="8 9">CGMCC 1.10457</strain>
    </source>
</reference>
<feature type="region of interest" description="Disordered" evidence="6">
    <location>
        <begin position="370"/>
        <end position="408"/>
    </location>
</feature>
<dbReference type="InterPro" id="IPR002549">
    <property type="entry name" value="AI-2E-like"/>
</dbReference>
<dbReference type="RefSeq" id="WP_089817823.1">
    <property type="nucleotide sequence ID" value="NZ_FOZK01000003.1"/>
</dbReference>
<proteinExistence type="inferred from homology"/>
<dbReference type="GO" id="GO:0016020">
    <property type="term" value="C:membrane"/>
    <property type="evidence" value="ECO:0007669"/>
    <property type="project" value="UniProtKB-SubCell"/>
</dbReference>
<feature type="transmembrane region" description="Helical" evidence="7">
    <location>
        <begin position="58"/>
        <end position="82"/>
    </location>
</feature>
<keyword evidence="4 7" id="KW-1133">Transmembrane helix</keyword>
<keyword evidence="9" id="KW-1185">Reference proteome</keyword>
<keyword evidence="5 7" id="KW-0472">Membrane</keyword>
<evidence type="ECO:0000256" key="1">
    <source>
        <dbReference type="ARBA" id="ARBA00004141"/>
    </source>
</evidence>
<keyword evidence="3 7" id="KW-0812">Transmembrane</keyword>
<evidence type="ECO:0000256" key="2">
    <source>
        <dbReference type="ARBA" id="ARBA00009773"/>
    </source>
</evidence>
<dbReference type="Proteomes" id="UP000199062">
    <property type="component" value="Unassembled WGS sequence"/>
</dbReference>
<name>A0A1I6LY32_9EURY</name>
<evidence type="ECO:0000313" key="8">
    <source>
        <dbReference type="EMBL" id="SFS08192.1"/>
    </source>
</evidence>